<reference evidence="1 2" key="1">
    <citation type="submission" date="2020-08" db="EMBL/GenBank/DDBJ databases">
        <title>Genomic Encyclopedia of Archaeal and Bacterial Type Strains, Phase II (KMG-II): from individual species to whole genera.</title>
        <authorList>
            <person name="Goeker M."/>
        </authorList>
    </citation>
    <scope>NUCLEOTIDE SEQUENCE [LARGE SCALE GENOMIC DNA]</scope>
    <source>
        <strain evidence="1 2">DSM 43850</strain>
    </source>
</reference>
<evidence type="ECO:0000313" key="1">
    <source>
        <dbReference type="EMBL" id="MBA8924032.1"/>
    </source>
</evidence>
<accession>A0ABR6BAZ0</accession>
<keyword evidence="2" id="KW-1185">Reference proteome</keyword>
<comment type="caution">
    <text evidence="1">The sequence shown here is derived from an EMBL/GenBank/DDBJ whole genome shotgun (WGS) entry which is preliminary data.</text>
</comment>
<sequence length="46" mass="5287">MGRKETDAEAYARIAREQGDDDQDARERLLIDLIERGNDIEPEVGR</sequence>
<dbReference type="RefSeq" id="WP_182836542.1">
    <property type="nucleotide sequence ID" value="NZ_BAAABQ010000065.1"/>
</dbReference>
<dbReference type="Proteomes" id="UP000517916">
    <property type="component" value="Unassembled WGS sequence"/>
</dbReference>
<dbReference type="EMBL" id="JACJID010000001">
    <property type="protein sequence ID" value="MBA8924032.1"/>
    <property type="molecule type" value="Genomic_DNA"/>
</dbReference>
<evidence type="ECO:0000313" key="2">
    <source>
        <dbReference type="Proteomes" id="UP000517916"/>
    </source>
</evidence>
<organism evidence="1 2">
    <name type="scientific">Kutzneria viridogrisea</name>
    <dbReference type="NCBI Taxonomy" id="47990"/>
    <lineage>
        <taxon>Bacteria</taxon>
        <taxon>Bacillati</taxon>
        <taxon>Actinomycetota</taxon>
        <taxon>Actinomycetes</taxon>
        <taxon>Pseudonocardiales</taxon>
        <taxon>Pseudonocardiaceae</taxon>
        <taxon>Kutzneria</taxon>
    </lineage>
</organism>
<proteinExistence type="predicted"/>
<gene>
    <name evidence="1" type="ORF">BC739_001229</name>
</gene>
<name>A0ABR6BAZ0_9PSEU</name>
<protein>
    <submittedName>
        <fullName evidence="1">Uncharacterized protein</fullName>
    </submittedName>
</protein>